<dbReference type="PANTHER" id="PTHR30472">
    <property type="entry name" value="FERRIC ENTEROBACTIN TRANSPORT SYSTEM PERMEASE PROTEIN"/>
    <property type="match status" value="1"/>
</dbReference>
<feature type="transmembrane region" description="Helical" evidence="8">
    <location>
        <begin position="132"/>
        <end position="152"/>
    </location>
</feature>
<dbReference type="Proteomes" id="UP000256977">
    <property type="component" value="Unassembled WGS sequence"/>
</dbReference>
<dbReference type="Gene3D" id="1.10.3470.10">
    <property type="entry name" value="ABC transporter involved in vitamin B12 uptake, BtuC"/>
    <property type="match status" value="1"/>
</dbReference>
<dbReference type="GO" id="GO:0022857">
    <property type="term" value="F:transmembrane transporter activity"/>
    <property type="evidence" value="ECO:0007669"/>
    <property type="project" value="InterPro"/>
</dbReference>
<keyword evidence="4" id="KW-1003">Cell membrane</keyword>
<feature type="transmembrane region" description="Helical" evidence="8">
    <location>
        <begin position="206"/>
        <end position="226"/>
    </location>
</feature>
<comment type="subcellular location">
    <subcellularLocation>
        <location evidence="1">Cell membrane</location>
        <topology evidence="1">Multi-pass membrane protein</topology>
    </subcellularLocation>
</comment>
<evidence type="ECO:0000313" key="9">
    <source>
        <dbReference type="EMBL" id="RED89310.1"/>
    </source>
</evidence>
<dbReference type="PANTHER" id="PTHR30472:SF25">
    <property type="entry name" value="ABC TRANSPORTER PERMEASE PROTEIN MJ0876-RELATED"/>
    <property type="match status" value="1"/>
</dbReference>
<feature type="transmembrane region" description="Helical" evidence="8">
    <location>
        <begin position="73"/>
        <end position="93"/>
    </location>
</feature>
<evidence type="ECO:0000256" key="2">
    <source>
        <dbReference type="ARBA" id="ARBA00007935"/>
    </source>
</evidence>
<dbReference type="RefSeq" id="WP_116058762.1">
    <property type="nucleotide sequence ID" value="NZ_QRDZ01000001.1"/>
</dbReference>
<dbReference type="SUPFAM" id="SSF81345">
    <property type="entry name" value="ABC transporter involved in vitamin B12 uptake, BtuC"/>
    <property type="match status" value="1"/>
</dbReference>
<comment type="similarity">
    <text evidence="2">Belongs to the binding-protein-dependent transport system permease family. FecCD subfamily.</text>
</comment>
<reference evidence="9 10" key="1">
    <citation type="submission" date="2018-07" db="EMBL/GenBank/DDBJ databases">
        <title>Genomic Encyclopedia of Type Strains, Phase III (KMG-III): the genomes of soil and plant-associated and newly described type strains.</title>
        <authorList>
            <person name="Whitman W."/>
        </authorList>
    </citation>
    <scope>NUCLEOTIDE SEQUENCE [LARGE SCALE GENOMIC DNA]</scope>
    <source>
        <strain evidence="9 10">CECT 7287</strain>
    </source>
</reference>
<keyword evidence="3" id="KW-0813">Transport</keyword>
<keyword evidence="6 8" id="KW-1133">Transmembrane helix</keyword>
<dbReference type="FunFam" id="1.10.3470.10:FF:000001">
    <property type="entry name" value="Vitamin B12 ABC transporter permease BtuC"/>
    <property type="match status" value="1"/>
</dbReference>
<evidence type="ECO:0000313" key="10">
    <source>
        <dbReference type="Proteomes" id="UP000256977"/>
    </source>
</evidence>
<feature type="transmembrane region" description="Helical" evidence="8">
    <location>
        <begin position="43"/>
        <end position="61"/>
    </location>
</feature>
<proteinExistence type="inferred from homology"/>
<dbReference type="GO" id="GO:0033214">
    <property type="term" value="P:siderophore-iron import into cell"/>
    <property type="evidence" value="ECO:0007669"/>
    <property type="project" value="TreeGrafter"/>
</dbReference>
<keyword evidence="10" id="KW-1185">Reference proteome</keyword>
<keyword evidence="7 8" id="KW-0472">Membrane</keyword>
<evidence type="ECO:0000256" key="6">
    <source>
        <dbReference type="ARBA" id="ARBA00022989"/>
    </source>
</evidence>
<feature type="transmembrane region" description="Helical" evidence="8">
    <location>
        <begin position="322"/>
        <end position="341"/>
    </location>
</feature>
<feature type="transmembrane region" description="Helical" evidence="8">
    <location>
        <begin position="252"/>
        <end position="282"/>
    </location>
</feature>
<dbReference type="InterPro" id="IPR000522">
    <property type="entry name" value="ABC_transptr_permease_BtuC"/>
</dbReference>
<feature type="transmembrane region" description="Helical" evidence="8">
    <location>
        <begin position="164"/>
        <end position="185"/>
    </location>
</feature>
<dbReference type="CDD" id="cd06550">
    <property type="entry name" value="TM_ABC_iron-siderophores_like"/>
    <property type="match status" value="1"/>
</dbReference>
<organism evidence="9 10">
    <name type="scientific">Cohnella phaseoli</name>
    <dbReference type="NCBI Taxonomy" id="456490"/>
    <lineage>
        <taxon>Bacteria</taxon>
        <taxon>Bacillati</taxon>
        <taxon>Bacillota</taxon>
        <taxon>Bacilli</taxon>
        <taxon>Bacillales</taxon>
        <taxon>Paenibacillaceae</taxon>
        <taxon>Cohnella</taxon>
    </lineage>
</organism>
<dbReference type="InterPro" id="IPR037294">
    <property type="entry name" value="ABC_BtuC-like"/>
</dbReference>
<evidence type="ECO:0000256" key="3">
    <source>
        <dbReference type="ARBA" id="ARBA00022448"/>
    </source>
</evidence>
<name>A0A3D9KRK4_9BACL</name>
<dbReference type="EMBL" id="QRDZ01000001">
    <property type="protein sequence ID" value="RED89310.1"/>
    <property type="molecule type" value="Genomic_DNA"/>
</dbReference>
<dbReference type="AlphaFoldDB" id="A0A3D9KRK4"/>
<sequence>MRGKLTIYMGGALALLLCSIILSLSFGGASVPIGKVWSILLHHIPYASELLGLSPVAAGAADPDETIIMKVRLSRVVLAVLVGAALALAGAGFQGVLRNPLADPYTLGVATGSSVGAALLISFGLQVWIGQWTIPAVSFLTGLCTLFIVLRLAYHKGRMELETLILSGVVVQAFFGSMVSFMVSLSKNTINEIVFWMMGSLSMRGWNHSLIVLPYVILGAIVLISLSRELNLFALGERQAMHLGVNVQRTKLIVLIVSTLMTAAAVSVSGVIGFVGLVVPHLVRLVVGPDNRIVVPLSAVIGGVYVLGSDTIARLALSPKEIPLGVVTAFIGAPFFAYLLWKRKTKGGEARA</sequence>
<dbReference type="Pfam" id="PF01032">
    <property type="entry name" value="FecCD"/>
    <property type="match status" value="1"/>
</dbReference>
<evidence type="ECO:0000256" key="5">
    <source>
        <dbReference type="ARBA" id="ARBA00022692"/>
    </source>
</evidence>
<gene>
    <name evidence="9" type="ORF">DFP98_101286</name>
</gene>
<dbReference type="GO" id="GO:0005886">
    <property type="term" value="C:plasma membrane"/>
    <property type="evidence" value="ECO:0007669"/>
    <property type="project" value="UniProtKB-SubCell"/>
</dbReference>
<dbReference type="OrthoDB" id="9811721at2"/>
<keyword evidence="5 8" id="KW-0812">Transmembrane</keyword>
<protein>
    <submittedName>
        <fullName evidence="9">Iron complex transport system permease protein</fullName>
    </submittedName>
</protein>
<evidence type="ECO:0000256" key="1">
    <source>
        <dbReference type="ARBA" id="ARBA00004651"/>
    </source>
</evidence>
<comment type="caution">
    <text evidence="9">The sequence shown here is derived from an EMBL/GenBank/DDBJ whole genome shotgun (WGS) entry which is preliminary data.</text>
</comment>
<evidence type="ECO:0000256" key="4">
    <source>
        <dbReference type="ARBA" id="ARBA00022475"/>
    </source>
</evidence>
<evidence type="ECO:0000256" key="8">
    <source>
        <dbReference type="SAM" id="Phobius"/>
    </source>
</evidence>
<accession>A0A3D9KRK4</accession>
<evidence type="ECO:0000256" key="7">
    <source>
        <dbReference type="ARBA" id="ARBA00023136"/>
    </source>
</evidence>